<protein>
    <submittedName>
        <fullName evidence="1">Uncharacterized protein</fullName>
    </submittedName>
</protein>
<proteinExistence type="predicted"/>
<comment type="caution">
    <text evidence="1">The sequence shown here is derived from an EMBL/GenBank/DDBJ whole genome shotgun (WGS) entry which is preliminary data.</text>
</comment>
<gene>
    <name evidence="1" type="ORF">LV92_02864</name>
</gene>
<accession>A0A327R240</accession>
<keyword evidence="2" id="KW-1185">Reference proteome</keyword>
<reference evidence="1 2" key="1">
    <citation type="submission" date="2018-06" db="EMBL/GenBank/DDBJ databases">
        <title>Genomic Encyclopedia of Archaeal and Bacterial Type Strains, Phase II (KMG-II): from individual species to whole genera.</title>
        <authorList>
            <person name="Goeker M."/>
        </authorList>
    </citation>
    <scope>NUCLEOTIDE SEQUENCE [LARGE SCALE GENOMIC DNA]</scope>
    <source>
        <strain evidence="1 2">DSM 23522</strain>
    </source>
</reference>
<dbReference type="EMBL" id="QLLN01000005">
    <property type="protein sequence ID" value="RAJ10118.1"/>
    <property type="molecule type" value="Genomic_DNA"/>
</dbReference>
<dbReference type="Proteomes" id="UP000249696">
    <property type="component" value="Unassembled WGS sequence"/>
</dbReference>
<evidence type="ECO:0000313" key="2">
    <source>
        <dbReference type="Proteomes" id="UP000249696"/>
    </source>
</evidence>
<sequence>MVNILGFKRVLIQISQSQLFIFGSFESLLKGAIGSNSELVNMLRIKNIKNK</sequence>
<dbReference type="AlphaFoldDB" id="A0A327R240"/>
<evidence type="ECO:0000313" key="1">
    <source>
        <dbReference type="EMBL" id="RAJ10118.1"/>
    </source>
</evidence>
<name>A0A327R240_9FLAO</name>
<organism evidence="1 2">
    <name type="scientific">Arenibacter echinorum</name>
    <dbReference type="NCBI Taxonomy" id="440515"/>
    <lineage>
        <taxon>Bacteria</taxon>
        <taxon>Pseudomonadati</taxon>
        <taxon>Bacteroidota</taxon>
        <taxon>Flavobacteriia</taxon>
        <taxon>Flavobacteriales</taxon>
        <taxon>Flavobacteriaceae</taxon>
        <taxon>Arenibacter</taxon>
    </lineage>
</organism>